<evidence type="ECO:0000313" key="23">
    <source>
        <dbReference type="EMBL" id="MBQ0825963.1"/>
    </source>
</evidence>
<comment type="catalytic activity">
    <reaction evidence="1">
        <text>ATP + protein L-histidine = ADP + protein N-phospho-L-histidine.</text>
        <dbReference type="EC" id="2.7.13.3"/>
    </reaction>
</comment>
<dbReference type="InterPro" id="IPR050482">
    <property type="entry name" value="Sensor_HK_TwoCompSys"/>
</dbReference>
<evidence type="ECO:0000256" key="13">
    <source>
        <dbReference type="ARBA" id="ARBA00022777"/>
    </source>
</evidence>
<evidence type="ECO:0000256" key="7">
    <source>
        <dbReference type="ARBA" id="ARBA00022475"/>
    </source>
</evidence>
<dbReference type="SUPFAM" id="SSF55781">
    <property type="entry name" value="GAF domain-like"/>
    <property type="match status" value="1"/>
</dbReference>
<sequence length="560" mass="59678">MAWSDLAEHAPDGLAVVDEHGRFLQLNAAAVALCARPAGELVGRPAPFDIALGFSAGSLGLLDDGAAEQMCTWTPGSGPAREFAYRTRPLPGEPPRTVVAFRDVSAERHRQRRVAAIARTAAKLASEGSLTAMLDALAQEVLRADMLAAVQILTLDESGESLQIMGSAGFPRRSDFFDLLMACRDRGATLRMLDAFELAEPVVIADRGDAIQADPAWEPLHAHMGALRWDWFASVPLLLRGRAIGIINAYFAPGQVVGRQTLEFLEAMADQAAVAVDYVALLRDERELARREERQRLARDLHDSIVQQVFSISMQAKVMGVLGARTDTVPADSVRRIADEVGALSKTVLTDLRAMVHELRPSISTQLGLEEAVRALVESTTNRTGLRFDLVVGAGLEQIGAETAEDVYRIVAEAIHNVVKHAGARWVMLRMGVRDHSLVVTVTDDGKGLPATPGTSTPPGGGYGLTSMRERAERWGGTVRVGPEPGGGTAVRLSVPLAVSVPRDPSAVPDERAPGTPPALEPPAGRAPGTPPGGPAPDPARPRAHGRTHPTPTDSTEDAT</sequence>
<dbReference type="InterPro" id="IPR029016">
    <property type="entry name" value="GAF-like_dom_sf"/>
</dbReference>
<evidence type="ECO:0000256" key="4">
    <source>
        <dbReference type="ARBA" id="ARBA00004651"/>
    </source>
</evidence>
<dbReference type="Gene3D" id="3.30.450.20">
    <property type="entry name" value="PAS domain"/>
    <property type="match status" value="1"/>
</dbReference>
<keyword evidence="16" id="KW-0902">Two-component regulatory system</keyword>
<feature type="domain" description="Histidine kinase" evidence="22">
    <location>
        <begin position="407"/>
        <end position="499"/>
    </location>
</feature>
<dbReference type="InterPro" id="IPR035965">
    <property type="entry name" value="PAS-like_dom_sf"/>
</dbReference>
<reference evidence="23" key="1">
    <citation type="submission" date="2021-04" db="EMBL/GenBank/DDBJ databases">
        <title>Genome seq and assembly of Streptomyces sp. RG38.</title>
        <authorList>
            <person name="Chhetri G."/>
        </authorList>
    </citation>
    <scope>NUCLEOTIDE SEQUENCE</scope>
    <source>
        <strain evidence="23">RG38</strain>
    </source>
</reference>
<dbReference type="GO" id="GO:0051539">
    <property type="term" value="F:4 iron, 4 sulfur cluster binding"/>
    <property type="evidence" value="ECO:0007669"/>
    <property type="project" value="UniProtKB-KW"/>
</dbReference>
<dbReference type="InterPro" id="IPR036890">
    <property type="entry name" value="HATPase_C_sf"/>
</dbReference>
<comment type="function">
    <text evidence="19">Member of the two-component regulatory system NreB/NreC involved in the control of dissimilatory nitrate/nitrite reduction in response to oxygen. NreB functions as a direct oxygen sensor histidine kinase which is autophosphorylated, in the absence of oxygen, probably at the conserved histidine residue, and transfers its phosphate group probably to a conserved aspartate residue of NreC. NreB/NreC activates the expression of the nitrate (narGHJI) and nitrite (nir) reductase operons, as well as the putative nitrate transporter gene narT.</text>
</comment>
<keyword evidence="17" id="KW-0411">Iron-sulfur</keyword>
<dbReference type="AlphaFoldDB" id="A0A940X9L9"/>
<evidence type="ECO:0000256" key="17">
    <source>
        <dbReference type="ARBA" id="ARBA00023014"/>
    </source>
</evidence>
<keyword evidence="24" id="KW-1185">Reference proteome</keyword>
<keyword evidence="9" id="KW-0963">Cytoplasm</keyword>
<evidence type="ECO:0000256" key="5">
    <source>
        <dbReference type="ARBA" id="ARBA00012438"/>
    </source>
</evidence>
<evidence type="ECO:0000256" key="1">
    <source>
        <dbReference type="ARBA" id="ARBA00000085"/>
    </source>
</evidence>
<evidence type="ECO:0000259" key="22">
    <source>
        <dbReference type="PROSITE" id="PS50109"/>
    </source>
</evidence>
<dbReference type="GO" id="GO:0005737">
    <property type="term" value="C:cytoplasm"/>
    <property type="evidence" value="ECO:0007669"/>
    <property type="project" value="UniProtKB-SubCell"/>
</dbReference>
<evidence type="ECO:0000256" key="2">
    <source>
        <dbReference type="ARBA" id="ARBA00001966"/>
    </source>
</evidence>
<dbReference type="CDD" id="cd00130">
    <property type="entry name" value="PAS"/>
    <property type="match status" value="1"/>
</dbReference>
<dbReference type="Gene3D" id="1.20.5.1930">
    <property type="match status" value="1"/>
</dbReference>
<evidence type="ECO:0000256" key="21">
    <source>
        <dbReference type="SAM" id="MobiDB-lite"/>
    </source>
</evidence>
<evidence type="ECO:0000256" key="14">
    <source>
        <dbReference type="ARBA" id="ARBA00022989"/>
    </source>
</evidence>
<evidence type="ECO:0000256" key="19">
    <source>
        <dbReference type="ARBA" id="ARBA00024827"/>
    </source>
</evidence>
<evidence type="ECO:0000256" key="10">
    <source>
        <dbReference type="ARBA" id="ARBA00022679"/>
    </source>
</evidence>
<proteinExistence type="predicted"/>
<comment type="subcellular location">
    <subcellularLocation>
        <location evidence="4">Cell membrane</location>
        <topology evidence="4">Multi-pass membrane protein</topology>
    </subcellularLocation>
    <subcellularLocation>
        <location evidence="3">Cytoplasm</location>
    </subcellularLocation>
</comment>
<keyword evidence="12" id="KW-0479">Metal-binding</keyword>
<evidence type="ECO:0000256" key="20">
    <source>
        <dbReference type="ARBA" id="ARBA00030800"/>
    </source>
</evidence>
<dbReference type="CDD" id="cd16917">
    <property type="entry name" value="HATPase_UhpB-NarQ-NarX-like"/>
    <property type="match status" value="1"/>
</dbReference>
<feature type="compositionally biased region" description="Pro residues" evidence="21">
    <location>
        <begin position="529"/>
        <end position="539"/>
    </location>
</feature>
<keyword evidence="8" id="KW-0004">4Fe-4S</keyword>
<comment type="cofactor">
    <cofactor evidence="2">
        <name>[4Fe-4S] cluster</name>
        <dbReference type="ChEBI" id="CHEBI:49883"/>
    </cofactor>
</comment>
<dbReference type="Pfam" id="PF13185">
    <property type="entry name" value="GAF_2"/>
    <property type="match status" value="1"/>
</dbReference>
<protein>
    <recommendedName>
        <fullName evidence="6">Oxygen sensor histidine kinase NreB</fullName>
        <ecNumber evidence="5">2.7.13.3</ecNumber>
    </recommendedName>
    <alternativeName>
        <fullName evidence="20">Nitrogen regulation protein B</fullName>
    </alternativeName>
</protein>
<dbReference type="PRINTS" id="PR00344">
    <property type="entry name" value="BCTRLSENSOR"/>
</dbReference>
<dbReference type="SUPFAM" id="SSF55785">
    <property type="entry name" value="PYP-like sensor domain (PAS domain)"/>
    <property type="match status" value="1"/>
</dbReference>
<evidence type="ECO:0000256" key="6">
    <source>
        <dbReference type="ARBA" id="ARBA00017322"/>
    </source>
</evidence>
<dbReference type="Pfam" id="PF08448">
    <property type="entry name" value="PAS_4"/>
    <property type="match status" value="1"/>
</dbReference>
<dbReference type="Gene3D" id="3.30.450.40">
    <property type="match status" value="1"/>
</dbReference>
<name>A0A940X9L9_9ACTN</name>
<dbReference type="PANTHER" id="PTHR24421">
    <property type="entry name" value="NITRATE/NITRITE SENSOR PROTEIN NARX-RELATED"/>
    <property type="match status" value="1"/>
</dbReference>
<keyword evidence="18" id="KW-0472">Membrane</keyword>
<dbReference type="Proteomes" id="UP000677875">
    <property type="component" value="Unassembled WGS sequence"/>
</dbReference>
<dbReference type="InterPro" id="IPR011712">
    <property type="entry name" value="Sig_transdc_His_kin_sub3_dim/P"/>
</dbReference>
<evidence type="ECO:0000256" key="3">
    <source>
        <dbReference type="ARBA" id="ARBA00004496"/>
    </source>
</evidence>
<evidence type="ECO:0000256" key="15">
    <source>
        <dbReference type="ARBA" id="ARBA00023004"/>
    </source>
</evidence>
<dbReference type="GO" id="GO:0005886">
    <property type="term" value="C:plasma membrane"/>
    <property type="evidence" value="ECO:0007669"/>
    <property type="project" value="UniProtKB-SubCell"/>
</dbReference>
<evidence type="ECO:0000256" key="11">
    <source>
        <dbReference type="ARBA" id="ARBA00022692"/>
    </source>
</evidence>
<dbReference type="GO" id="GO:0046872">
    <property type="term" value="F:metal ion binding"/>
    <property type="evidence" value="ECO:0007669"/>
    <property type="project" value="UniProtKB-KW"/>
</dbReference>
<evidence type="ECO:0000256" key="16">
    <source>
        <dbReference type="ARBA" id="ARBA00023012"/>
    </source>
</evidence>
<evidence type="ECO:0000256" key="18">
    <source>
        <dbReference type="ARBA" id="ARBA00023136"/>
    </source>
</evidence>
<dbReference type="InterPro" id="IPR005467">
    <property type="entry name" value="His_kinase_dom"/>
</dbReference>
<keyword evidence="13" id="KW-0418">Kinase</keyword>
<dbReference type="PROSITE" id="PS50109">
    <property type="entry name" value="HIS_KIN"/>
    <property type="match status" value="1"/>
</dbReference>
<keyword evidence="11" id="KW-0812">Transmembrane</keyword>
<dbReference type="GO" id="GO:0046983">
    <property type="term" value="F:protein dimerization activity"/>
    <property type="evidence" value="ECO:0007669"/>
    <property type="project" value="InterPro"/>
</dbReference>
<evidence type="ECO:0000256" key="8">
    <source>
        <dbReference type="ARBA" id="ARBA00022485"/>
    </source>
</evidence>
<dbReference type="InterPro" id="IPR003018">
    <property type="entry name" value="GAF"/>
</dbReference>
<keyword evidence="15" id="KW-0408">Iron</keyword>
<keyword evidence="14" id="KW-1133">Transmembrane helix</keyword>
<feature type="region of interest" description="Disordered" evidence="21">
    <location>
        <begin position="501"/>
        <end position="560"/>
    </location>
</feature>
<feature type="region of interest" description="Disordered" evidence="21">
    <location>
        <begin position="444"/>
        <end position="463"/>
    </location>
</feature>
<dbReference type="Pfam" id="PF07730">
    <property type="entry name" value="HisKA_3"/>
    <property type="match status" value="1"/>
</dbReference>
<gene>
    <name evidence="23" type="ORF">J5Y05_05490</name>
</gene>
<evidence type="ECO:0000313" key="24">
    <source>
        <dbReference type="Proteomes" id="UP000677875"/>
    </source>
</evidence>
<dbReference type="PANTHER" id="PTHR24421:SF37">
    <property type="entry name" value="SENSOR HISTIDINE KINASE NARS"/>
    <property type="match status" value="1"/>
</dbReference>
<dbReference type="InterPro" id="IPR004358">
    <property type="entry name" value="Sig_transdc_His_kin-like_C"/>
</dbReference>
<feature type="compositionally biased region" description="Low complexity" evidence="21">
    <location>
        <begin position="448"/>
        <end position="458"/>
    </location>
</feature>
<accession>A0A940X9L9</accession>
<dbReference type="SUPFAM" id="SSF55874">
    <property type="entry name" value="ATPase domain of HSP90 chaperone/DNA topoisomerase II/histidine kinase"/>
    <property type="match status" value="1"/>
</dbReference>
<dbReference type="SMART" id="SM00387">
    <property type="entry name" value="HATPase_c"/>
    <property type="match status" value="1"/>
</dbReference>
<evidence type="ECO:0000256" key="12">
    <source>
        <dbReference type="ARBA" id="ARBA00022723"/>
    </source>
</evidence>
<dbReference type="Gene3D" id="3.30.565.10">
    <property type="entry name" value="Histidine kinase-like ATPase, C-terminal domain"/>
    <property type="match status" value="1"/>
</dbReference>
<comment type="caution">
    <text evidence="23">The sequence shown here is derived from an EMBL/GenBank/DDBJ whole genome shotgun (WGS) entry which is preliminary data.</text>
</comment>
<dbReference type="InterPro" id="IPR003594">
    <property type="entry name" value="HATPase_dom"/>
</dbReference>
<organism evidence="23 24">
    <name type="scientific">Streptomyces tagetis</name>
    <dbReference type="NCBI Taxonomy" id="2820809"/>
    <lineage>
        <taxon>Bacteria</taxon>
        <taxon>Bacillati</taxon>
        <taxon>Actinomycetota</taxon>
        <taxon>Actinomycetes</taxon>
        <taxon>Kitasatosporales</taxon>
        <taxon>Streptomycetaceae</taxon>
        <taxon>Streptomyces</taxon>
    </lineage>
</organism>
<evidence type="ECO:0000256" key="9">
    <source>
        <dbReference type="ARBA" id="ARBA00022490"/>
    </source>
</evidence>
<dbReference type="InterPro" id="IPR013656">
    <property type="entry name" value="PAS_4"/>
</dbReference>
<keyword evidence="10" id="KW-0808">Transferase</keyword>
<dbReference type="EC" id="2.7.13.3" evidence="5"/>
<dbReference type="GO" id="GO:0000155">
    <property type="term" value="F:phosphorelay sensor kinase activity"/>
    <property type="evidence" value="ECO:0007669"/>
    <property type="project" value="InterPro"/>
</dbReference>
<dbReference type="Pfam" id="PF02518">
    <property type="entry name" value="HATPase_c"/>
    <property type="match status" value="1"/>
</dbReference>
<keyword evidence="7" id="KW-1003">Cell membrane</keyword>
<dbReference type="InterPro" id="IPR000014">
    <property type="entry name" value="PAS"/>
</dbReference>
<dbReference type="EMBL" id="JAGPNL010000001">
    <property type="protein sequence ID" value="MBQ0825963.1"/>
    <property type="molecule type" value="Genomic_DNA"/>
</dbReference>